<dbReference type="Gene3D" id="3.40.50.12780">
    <property type="entry name" value="N-terminal domain of ligase-like"/>
    <property type="match status" value="1"/>
</dbReference>
<dbReference type="InterPro" id="IPR020845">
    <property type="entry name" value="AMP-binding_CS"/>
</dbReference>
<dbReference type="OrthoDB" id="3671040at2"/>
<dbReference type="PANTHER" id="PTHR22754">
    <property type="entry name" value="DISCO-INTERACTING PROTEIN 2 DIP2 -RELATED"/>
    <property type="match status" value="1"/>
</dbReference>
<dbReference type="InterPro" id="IPR025110">
    <property type="entry name" value="AMP-bd_C"/>
</dbReference>
<gene>
    <name evidence="5" type="ORF">FF36_05545</name>
</gene>
<dbReference type="Proteomes" id="UP000032545">
    <property type="component" value="Unassembled WGS sequence"/>
</dbReference>
<dbReference type="GO" id="GO:0005886">
    <property type="term" value="C:plasma membrane"/>
    <property type="evidence" value="ECO:0007669"/>
    <property type="project" value="TreeGrafter"/>
</dbReference>
<comment type="similarity">
    <text evidence="1">Belongs to the ATP-dependent AMP-binding enzyme family.</text>
</comment>
<dbReference type="GO" id="GO:0070566">
    <property type="term" value="F:adenylyltransferase activity"/>
    <property type="evidence" value="ECO:0007669"/>
    <property type="project" value="TreeGrafter"/>
</dbReference>
<dbReference type="InterPro" id="IPR042099">
    <property type="entry name" value="ANL_N_sf"/>
</dbReference>
<feature type="region of interest" description="Disordered" evidence="2">
    <location>
        <begin position="524"/>
        <end position="551"/>
    </location>
</feature>
<comment type="caution">
    <text evidence="5">The sequence shown here is derived from an EMBL/GenBank/DDBJ whole genome shotgun (WGS) entry which is preliminary data.</text>
</comment>
<sequence>MLEHIQRNQESPPERGLHLYQKFSDPSAFVAYRDFPERVAAYADFFRGQGIRPGTRVLFPFETSTAVIFSFLGLLEIGAVPLSVKPFLMNTPRDAYQDFLGRVARDFGAGSVLGVPGLAAVEVSLPVLALPPAGIRDPGARLRTPGDDELAFVQFSSGSTSFPKGVPVRHDSLRANLAMITRTDARRPEERVSSWLPLYHDMGLVGGLLSCLAVGCDLLLAEPVTFLYDAPGWWEHMARERVDGTVIPNFAIDYSLRLMRDLEPEDIAAIDLSQMRSIYLGSEPVNIPNLLAFVDLMAAAGLGRDVFMPCYGMAETVLLVSSRPPGSDIRVVPSPAGVPAISVGRPMSEFTVRLRDSDGRVCGENELGEIELAGGSLASSYLDNPLPLGGNDGFYATGDIGFVDGGELFITGRISDRIKVNGQSFFAADFEQAVEQLPFVREGRTAVVQSDGNIVVLTEVDRAGRQDVEGSRARIVEHLVRAIGVTVRDGDVHFLRPGQLPRTSSGKLQRRAIARAYEQGELRGLPAGPVPRPADDPAGCQNSATGVGPGF</sequence>
<keyword evidence="6" id="KW-1185">Reference proteome</keyword>
<evidence type="ECO:0000259" key="4">
    <source>
        <dbReference type="Pfam" id="PF23024"/>
    </source>
</evidence>
<protein>
    <submittedName>
        <fullName evidence="5">Acyl-CoA synthetase (AMP-forming)/AMP-acid ligase II</fullName>
    </submittedName>
</protein>
<dbReference type="EMBL" id="JYFN01000069">
    <property type="protein sequence ID" value="KJE20167.1"/>
    <property type="molecule type" value="Genomic_DNA"/>
</dbReference>
<evidence type="ECO:0000256" key="1">
    <source>
        <dbReference type="ARBA" id="ARBA00006432"/>
    </source>
</evidence>
<proteinExistence type="inferred from homology"/>
<dbReference type="PATRIC" id="fig|1502723.3.peg.5968"/>
<evidence type="ECO:0000313" key="5">
    <source>
        <dbReference type="EMBL" id="KJE20167.1"/>
    </source>
</evidence>
<dbReference type="Gene3D" id="3.30.300.30">
    <property type="match status" value="1"/>
</dbReference>
<feature type="domain" description="AMP-dependent synthetase/ligase" evidence="3">
    <location>
        <begin position="28"/>
        <end position="382"/>
    </location>
</feature>
<reference evidence="6" key="1">
    <citation type="submission" date="2015-02" db="EMBL/GenBank/DDBJ databases">
        <title>Draft Genome of Frankia sp. CpI1-S.</title>
        <authorList>
            <person name="Oshone R.T."/>
            <person name="Ngom M."/>
            <person name="Ghodhbane-Gtari F."/>
            <person name="Gtari M."/>
            <person name="Morris K."/>
            <person name="Thomas K."/>
            <person name="Sen A."/>
            <person name="Tisa L.S."/>
        </authorList>
    </citation>
    <scope>NUCLEOTIDE SEQUENCE [LARGE SCALE GENOMIC DNA]</scope>
    <source>
        <strain evidence="6">CpI1-S</strain>
    </source>
</reference>
<dbReference type="InterPro" id="IPR000873">
    <property type="entry name" value="AMP-dep_synth/lig_dom"/>
</dbReference>
<dbReference type="PROSITE" id="PS00455">
    <property type="entry name" value="AMP_BINDING"/>
    <property type="match status" value="1"/>
</dbReference>
<dbReference type="GO" id="GO:0006633">
    <property type="term" value="P:fatty acid biosynthetic process"/>
    <property type="evidence" value="ECO:0007669"/>
    <property type="project" value="TreeGrafter"/>
</dbReference>
<keyword evidence="5" id="KW-0436">Ligase</keyword>
<dbReference type="RefSeq" id="WP_082122262.1">
    <property type="nucleotide sequence ID" value="NZ_JYFN01000069.1"/>
</dbReference>
<accession>A0A0D8B9V9</accession>
<dbReference type="AlphaFoldDB" id="A0A0D8B9V9"/>
<dbReference type="Pfam" id="PF00501">
    <property type="entry name" value="AMP-binding"/>
    <property type="match status" value="1"/>
</dbReference>
<dbReference type="SUPFAM" id="SSF56801">
    <property type="entry name" value="Acetyl-CoA synthetase-like"/>
    <property type="match status" value="1"/>
</dbReference>
<evidence type="ECO:0000256" key="2">
    <source>
        <dbReference type="SAM" id="MobiDB-lite"/>
    </source>
</evidence>
<feature type="domain" description="AMP-binding enzyme C-terminal" evidence="4">
    <location>
        <begin position="416"/>
        <end position="523"/>
    </location>
</feature>
<name>A0A0D8B9V9_9ACTN</name>
<dbReference type="InterPro" id="IPR045851">
    <property type="entry name" value="AMP-bd_C_sf"/>
</dbReference>
<dbReference type="Pfam" id="PF23024">
    <property type="entry name" value="AMP-dom_DIP2-like"/>
    <property type="match status" value="1"/>
</dbReference>
<reference evidence="5 6" key="2">
    <citation type="journal article" date="2016" name="Genome Announc.">
        <title>Permanent Draft Genome Sequences for Two Variants of Frankia sp. Strain CpI1, the First Frankia Strain Isolated from Root Nodules of Comptonia peregrina.</title>
        <authorList>
            <person name="Oshone R."/>
            <person name="Hurst S.G.IV."/>
            <person name="Abebe-Akele F."/>
            <person name="Simpson S."/>
            <person name="Morris K."/>
            <person name="Thomas W.K."/>
            <person name="Tisa L.S."/>
        </authorList>
    </citation>
    <scope>NUCLEOTIDE SEQUENCE [LARGE SCALE GENOMIC DNA]</scope>
    <source>
        <strain evidence="6">CpI1-S</strain>
    </source>
</reference>
<evidence type="ECO:0000313" key="6">
    <source>
        <dbReference type="Proteomes" id="UP000032545"/>
    </source>
</evidence>
<evidence type="ECO:0000259" key="3">
    <source>
        <dbReference type="Pfam" id="PF00501"/>
    </source>
</evidence>
<dbReference type="GO" id="GO:0016874">
    <property type="term" value="F:ligase activity"/>
    <property type="evidence" value="ECO:0007669"/>
    <property type="project" value="UniProtKB-KW"/>
</dbReference>
<dbReference type="PANTHER" id="PTHR22754:SF32">
    <property type="entry name" value="DISCO-INTERACTING PROTEIN 2"/>
    <property type="match status" value="1"/>
</dbReference>
<organism evidence="5 6">
    <name type="scientific">Frankia torreyi</name>
    <dbReference type="NCBI Taxonomy" id="1856"/>
    <lineage>
        <taxon>Bacteria</taxon>
        <taxon>Bacillati</taxon>
        <taxon>Actinomycetota</taxon>
        <taxon>Actinomycetes</taxon>
        <taxon>Frankiales</taxon>
        <taxon>Frankiaceae</taxon>
        <taxon>Frankia</taxon>
    </lineage>
</organism>